<sequence length="260" mass="29018">MDKRSDDESSQDTPGTSPTSQPTDFVTYHNAPSAQTLAPAVQSPAIDQLCDPPPPICLSSDPETPPSEVHTLRRSSTPGQVNPSRTVAGDQVQAHMPPQGDDSNLLESIESPPWAPKRKQSDRSRAGKTRRHRRRQQRGWEREYHIDSTGHLGVGRDERENRKRIALRTDAGGQWRPQACSWVRTKTEPVEAGPLVKVTDSEGEEWFLEDPTVYVALPCIDVDDDVWTEEKEAGSVDDVGGMMPIELDEESEKLRMFWGV</sequence>
<reference evidence="2" key="2">
    <citation type="submission" date="2023-05" db="EMBL/GenBank/DDBJ databases">
        <authorList>
            <consortium name="Lawrence Berkeley National Laboratory"/>
            <person name="Steindorff A."/>
            <person name="Hensen N."/>
            <person name="Bonometti L."/>
            <person name="Westerberg I."/>
            <person name="Brannstrom I.O."/>
            <person name="Guillou S."/>
            <person name="Cros-Aarteil S."/>
            <person name="Calhoun S."/>
            <person name="Haridas S."/>
            <person name="Kuo A."/>
            <person name="Mondo S."/>
            <person name="Pangilinan J."/>
            <person name="Riley R."/>
            <person name="Labutti K."/>
            <person name="Andreopoulos B."/>
            <person name="Lipzen A."/>
            <person name="Chen C."/>
            <person name="Yanf M."/>
            <person name="Daum C."/>
            <person name="Ng V."/>
            <person name="Clum A."/>
            <person name="Ohm R."/>
            <person name="Martin F."/>
            <person name="Silar P."/>
            <person name="Natvig D."/>
            <person name="Lalanne C."/>
            <person name="Gautier V."/>
            <person name="Ament-Velasquez S.L."/>
            <person name="Kruys A."/>
            <person name="Hutchinson M.I."/>
            <person name="Powell A.J."/>
            <person name="Barry K."/>
            <person name="Miller A.N."/>
            <person name="Grigoriev I.V."/>
            <person name="Debuchy R."/>
            <person name="Gladieux P."/>
            <person name="Thoren M.H."/>
            <person name="Johannesson H."/>
        </authorList>
    </citation>
    <scope>NUCLEOTIDE SEQUENCE</scope>
    <source>
        <strain evidence="2">CBS 757.83</strain>
    </source>
</reference>
<keyword evidence="3" id="KW-1185">Reference proteome</keyword>
<organism evidence="2 3">
    <name type="scientific">Parathielavia hyrcaniae</name>
    <dbReference type="NCBI Taxonomy" id="113614"/>
    <lineage>
        <taxon>Eukaryota</taxon>
        <taxon>Fungi</taxon>
        <taxon>Dikarya</taxon>
        <taxon>Ascomycota</taxon>
        <taxon>Pezizomycotina</taxon>
        <taxon>Sordariomycetes</taxon>
        <taxon>Sordariomycetidae</taxon>
        <taxon>Sordariales</taxon>
        <taxon>Chaetomiaceae</taxon>
        <taxon>Parathielavia</taxon>
    </lineage>
</organism>
<evidence type="ECO:0000313" key="2">
    <source>
        <dbReference type="EMBL" id="KAK4103146.1"/>
    </source>
</evidence>
<gene>
    <name evidence="2" type="ORF">N658DRAFT_522524</name>
</gene>
<dbReference type="EMBL" id="MU863629">
    <property type="protein sequence ID" value="KAK4103146.1"/>
    <property type="molecule type" value="Genomic_DNA"/>
</dbReference>
<accession>A0AAN6Q5A9</accession>
<evidence type="ECO:0000313" key="3">
    <source>
        <dbReference type="Proteomes" id="UP001305647"/>
    </source>
</evidence>
<feature type="compositionally biased region" description="Polar residues" evidence="1">
    <location>
        <begin position="11"/>
        <end position="36"/>
    </location>
</feature>
<feature type="compositionally biased region" description="Basic residues" evidence="1">
    <location>
        <begin position="126"/>
        <end position="137"/>
    </location>
</feature>
<dbReference type="Proteomes" id="UP001305647">
    <property type="component" value="Unassembled WGS sequence"/>
</dbReference>
<dbReference type="AlphaFoldDB" id="A0AAN6Q5A9"/>
<comment type="caution">
    <text evidence="2">The sequence shown here is derived from an EMBL/GenBank/DDBJ whole genome shotgun (WGS) entry which is preliminary data.</text>
</comment>
<protein>
    <submittedName>
        <fullName evidence="2">Uncharacterized protein</fullName>
    </submittedName>
</protein>
<reference evidence="2" key="1">
    <citation type="journal article" date="2023" name="Mol. Phylogenet. Evol.">
        <title>Genome-scale phylogeny and comparative genomics of the fungal order Sordariales.</title>
        <authorList>
            <person name="Hensen N."/>
            <person name="Bonometti L."/>
            <person name="Westerberg I."/>
            <person name="Brannstrom I.O."/>
            <person name="Guillou S."/>
            <person name="Cros-Aarteil S."/>
            <person name="Calhoun S."/>
            <person name="Haridas S."/>
            <person name="Kuo A."/>
            <person name="Mondo S."/>
            <person name="Pangilinan J."/>
            <person name="Riley R."/>
            <person name="LaButti K."/>
            <person name="Andreopoulos B."/>
            <person name="Lipzen A."/>
            <person name="Chen C."/>
            <person name="Yan M."/>
            <person name="Daum C."/>
            <person name="Ng V."/>
            <person name="Clum A."/>
            <person name="Steindorff A."/>
            <person name="Ohm R.A."/>
            <person name="Martin F."/>
            <person name="Silar P."/>
            <person name="Natvig D.O."/>
            <person name="Lalanne C."/>
            <person name="Gautier V."/>
            <person name="Ament-Velasquez S.L."/>
            <person name="Kruys A."/>
            <person name="Hutchinson M.I."/>
            <person name="Powell A.J."/>
            <person name="Barry K."/>
            <person name="Miller A.N."/>
            <person name="Grigoriev I.V."/>
            <person name="Debuchy R."/>
            <person name="Gladieux P."/>
            <person name="Hiltunen Thoren M."/>
            <person name="Johannesson H."/>
        </authorList>
    </citation>
    <scope>NUCLEOTIDE SEQUENCE</scope>
    <source>
        <strain evidence="2">CBS 757.83</strain>
    </source>
</reference>
<evidence type="ECO:0000256" key="1">
    <source>
        <dbReference type="SAM" id="MobiDB-lite"/>
    </source>
</evidence>
<name>A0AAN6Q5A9_9PEZI</name>
<feature type="region of interest" description="Disordered" evidence="1">
    <location>
        <begin position="1"/>
        <end position="144"/>
    </location>
</feature>
<proteinExistence type="predicted"/>
<feature type="compositionally biased region" description="Polar residues" evidence="1">
    <location>
        <begin position="74"/>
        <end position="85"/>
    </location>
</feature>